<dbReference type="PRINTS" id="PR00348">
    <property type="entry name" value="UBIQUITIN"/>
</dbReference>
<dbReference type="OrthoDB" id="428577at2759"/>
<dbReference type="EMBL" id="LCTV02000008">
    <property type="protein sequence ID" value="PRQ73035.1"/>
    <property type="molecule type" value="Genomic_DNA"/>
</dbReference>
<dbReference type="Proteomes" id="UP000239560">
    <property type="component" value="Unassembled WGS sequence"/>
</dbReference>
<accession>A0A2T0A4U8</accession>
<dbReference type="InterPro" id="IPR029071">
    <property type="entry name" value="Ubiquitin-like_domsf"/>
</dbReference>
<dbReference type="Pfam" id="PF00240">
    <property type="entry name" value="ubiquitin"/>
    <property type="match status" value="1"/>
</dbReference>
<organism evidence="2 3">
    <name type="scientific">Rhodotorula toruloides</name>
    <name type="common">Yeast</name>
    <name type="synonym">Rhodosporidium toruloides</name>
    <dbReference type="NCBI Taxonomy" id="5286"/>
    <lineage>
        <taxon>Eukaryota</taxon>
        <taxon>Fungi</taxon>
        <taxon>Dikarya</taxon>
        <taxon>Basidiomycota</taxon>
        <taxon>Pucciniomycotina</taxon>
        <taxon>Microbotryomycetes</taxon>
        <taxon>Sporidiobolales</taxon>
        <taxon>Sporidiobolaceae</taxon>
        <taxon>Rhodotorula</taxon>
    </lineage>
</organism>
<dbReference type="PROSITE" id="PS50053">
    <property type="entry name" value="UBIQUITIN_2"/>
    <property type="match status" value="1"/>
</dbReference>
<dbReference type="InterPro" id="IPR000626">
    <property type="entry name" value="Ubiquitin-like_dom"/>
</dbReference>
<protein>
    <submittedName>
        <fullName evidence="2">Ubiquitin-related domain-containing protein</fullName>
    </submittedName>
</protein>
<dbReference type="PANTHER" id="PTHR10666">
    <property type="entry name" value="UBIQUITIN"/>
    <property type="match status" value="1"/>
</dbReference>
<dbReference type="SUPFAM" id="SSF54236">
    <property type="entry name" value="Ubiquitin-like"/>
    <property type="match status" value="1"/>
</dbReference>
<dbReference type="InterPro" id="IPR050158">
    <property type="entry name" value="Ubiquitin_ubiquitin-like"/>
</dbReference>
<feature type="non-terminal residue" evidence="2">
    <location>
        <position position="1"/>
    </location>
</feature>
<dbReference type="AlphaFoldDB" id="A0A2T0A4U8"/>
<feature type="domain" description="Ubiquitin-like" evidence="1">
    <location>
        <begin position="1"/>
        <end position="75"/>
    </location>
</feature>
<evidence type="ECO:0000313" key="3">
    <source>
        <dbReference type="Proteomes" id="UP000239560"/>
    </source>
</evidence>
<dbReference type="InterPro" id="IPR019956">
    <property type="entry name" value="Ubiquitin_dom"/>
</dbReference>
<feature type="non-terminal residue" evidence="2">
    <location>
        <position position="76"/>
    </location>
</feature>
<gene>
    <name evidence="2" type="ORF">AAT19DRAFT_15788</name>
</gene>
<comment type="caution">
    <text evidence="2">The sequence shown here is derived from an EMBL/GenBank/DDBJ whole genome shotgun (WGS) entry which is preliminary data.</text>
</comment>
<reference evidence="2 3" key="1">
    <citation type="journal article" date="2018" name="Elife">
        <title>Functional genomics of lipid metabolism in the oleaginous yeast Rhodosporidium toruloides.</title>
        <authorList>
            <person name="Coradetti S.T."/>
            <person name="Pinel D."/>
            <person name="Geiselman G."/>
            <person name="Ito M."/>
            <person name="Mondo S."/>
            <person name="Reilly M.C."/>
            <person name="Cheng Y.F."/>
            <person name="Bauer S."/>
            <person name="Grigoriev I."/>
            <person name="Gladden J.M."/>
            <person name="Simmons B.A."/>
            <person name="Brem R."/>
            <person name="Arkin A.P."/>
            <person name="Skerker J.M."/>
        </authorList>
    </citation>
    <scope>NUCLEOTIDE SEQUENCE [LARGE SCALE GENOMIC DNA]</scope>
    <source>
        <strain evidence="2 3">NBRC 0880</strain>
    </source>
</reference>
<evidence type="ECO:0000313" key="2">
    <source>
        <dbReference type="EMBL" id="PRQ73035.1"/>
    </source>
</evidence>
<sequence length="76" mass="8165">QVFVRGLDGKTLVFPVPLSATALELKDAIRSKTGVRPKAQVLTFAGQVLRGNKTLADYNIARDATITLSLRLRGGV</sequence>
<proteinExistence type="predicted"/>
<name>A0A2T0A4U8_RHOTO</name>
<evidence type="ECO:0000259" key="1">
    <source>
        <dbReference type="PROSITE" id="PS50053"/>
    </source>
</evidence>
<dbReference type="Gene3D" id="3.10.20.90">
    <property type="entry name" value="Phosphatidylinositol 3-kinase Catalytic Subunit, Chain A, domain 1"/>
    <property type="match status" value="1"/>
</dbReference>
<dbReference type="SMART" id="SM00213">
    <property type="entry name" value="UBQ"/>
    <property type="match status" value="1"/>
</dbReference>